<keyword evidence="2" id="KW-1185">Reference proteome</keyword>
<dbReference type="AlphaFoldDB" id="A0A7R8CUG3"/>
<proteinExistence type="predicted"/>
<organism evidence="1 2">
    <name type="scientific">Lepeophtheirus salmonis</name>
    <name type="common">Salmon louse</name>
    <name type="synonym">Caligus salmonis</name>
    <dbReference type="NCBI Taxonomy" id="72036"/>
    <lineage>
        <taxon>Eukaryota</taxon>
        <taxon>Metazoa</taxon>
        <taxon>Ecdysozoa</taxon>
        <taxon>Arthropoda</taxon>
        <taxon>Crustacea</taxon>
        <taxon>Multicrustacea</taxon>
        <taxon>Hexanauplia</taxon>
        <taxon>Copepoda</taxon>
        <taxon>Siphonostomatoida</taxon>
        <taxon>Caligidae</taxon>
        <taxon>Lepeophtheirus</taxon>
    </lineage>
</organism>
<accession>A0A7R8CUG3</accession>
<protein>
    <submittedName>
        <fullName evidence="1">(salmon louse) hypothetical protein</fullName>
    </submittedName>
</protein>
<reference evidence="1" key="1">
    <citation type="submission" date="2021-02" db="EMBL/GenBank/DDBJ databases">
        <authorList>
            <person name="Bekaert M."/>
        </authorList>
    </citation>
    <scope>NUCLEOTIDE SEQUENCE</scope>
    <source>
        <strain evidence="1">IoA-00</strain>
    </source>
</reference>
<evidence type="ECO:0000313" key="2">
    <source>
        <dbReference type="Proteomes" id="UP000675881"/>
    </source>
</evidence>
<dbReference type="OrthoDB" id="6381480at2759"/>
<sequence>MIRQETCFTQTNVRYNIAQRFKIKSFNNKITQRDMVNFFYIKTPHLSGSHRQLSTILFLFFLLVNLVSGKATSEIHNERIARSVDQHGTGITRNLVAKFGKRPEDMYSFGIGKRSISTEEMNAFLEEERSKEAAVAEAARENGVSLDPSDLNDLLAVKTEHALSELRLWPW</sequence>
<dbReference type="EMBL" id="HG994582">
    <property type="protein sequence ID" value="CAF2899799.1"/>
    <property type="molecule type" value="Genomic_DNA"/>
</dbReference>
<gene>
    <name evidence="1" type="ORF">LSAA_7345</name>
</gene>
<evidence type="ECO:0000313" key="1">
    <source>
        <dbReference type="EMBL" id="CAF2899799.1"/>
    </source>
</evidence>
<dbReference type="Proteomes" id="UP000675881">
    <property type="component" value="Chromosome 3"/>
</dbReference>
<name>A0A7R8CUG3_LEPSM</name>